<dbReference type="PROSITE" id="PS50995">
    <property type="entry name" value="HTH_MARR_2"/>
    <property type="match status" value="1"/>
</dbReference>
<feature type="region of interest" description="Disordered" evidence="1">
    <location>
        <begin position="142"/>
        <end position="162"/>
    </location>
</feature>
<feature type="domain" description="HTH marR-type" evidence="2">
    <location>
        <begin position="1"/>
        <end position="137"/>
    </location>
</feature>
<dbReference type="InterPro" id="IPR036388">
    <property type="entry name" value="WH-like_DNA-bd_sf"/>
</dbReference>
<evidence type="ECO:0000256" key="1">
    <source>
        <dbReference type="SAM" id="MobiDB-lite"/>
    </source>
</evidence>
<dbReference type="GO" id="GO:0006950">
    <property type="term" value="P:response to stress"/>
    <property type="evidence" value="ECO:0007669"/>
    <property type="project" value="TreeGrafter"/>
</dbReference>
<dbReference type="InterPro" id="IPR039422">
    <property type="entry name" value="MarR/SlyA-like"/>
</dbReference>
<keyword evidence="4" id="KW-1185">Reference proteome</keyword>
<dbReference type="PANTHER" id="PTHR33164:SF57">
    <property type="entry name" value="MARR-FAMILY TRANSCRIPTIONAL REGULATOR"/>
    <property type="match status" value="1"/>
</dbReference>
<proteinExistence type="predicted"/>
<accession>A0A4D4KAK5</accession>
<dbReference type="PANTHER" id="PTHR33164">
    <property type="entry name" value="TRANSCRIPTIONAL REGULATOR, MARR FAMILY"/>
    <property type="match status" value="1"/>
</dbReference>
<dbReference type="RefSeq" id="WP_137966484.1">
    <property type="nucleotide sequence ID" value="NZ_BJHV01000001.1"/>
</dbReference>
<evidence type="ECO:0000313" key="3">
    <source>
        <dbReference type="EMBL" id="GDY43900.1"/>
    </source>
</evidence>
<dbReference type="InterPro" id="IPR000835">
    <property type="entry name" value="HTH_MarR-typ"/>
</dbReference>
<feature type="compositionally biased region" description="Polar residues" evidence="1">
    <location>
        <begin position="150"/>
        <end position="162"/>
    </location>
</feature>
<dbReference type="SMART" id="SM00347">
    <property type="entry name" value="HTH_MARR"/>
    <property type="match status" value="1"/>
</dbReference>
<dbReference type="AlphaFoldDB" id="A0A4D4KAK5"/>
<gene>
    <name evidence="3" type="ORF">SANT12839_047820</name>
</gene>
<dbReference type="Pfam" id="PF01047">
    <property type="entry name" value="MarR"/>
    <property type="match status" value="1"/>
</dbReference>
<dbReference type="GO" id="GO:0003700">
    <property type="term" value="F:DNA-binding transcription factor activity"/>
    <property type="evidence" value="ECO:0007669"/>
    <property type="project" value="InterPro"/>
</dbReference>
<dbReference type="SUPFAM" id="SSF46785">
    <property type="entry name" value="Winged helix' DNA-binding domain"/>
    <property type="match status" value="1"/>
</dbReference>
<dbReference type="PRINTS" id="PR00598">
    <property type="entry name" value="HTHMARR"/>
</dbReference>
<dbReference type="Gene3D" id="1.10.10.10">
    <property type="entry name" value="Winged helix-like DNA-binding domain superfamily/Winged helix DNA-binding domain"/>
    <property type="match status" value="1"/>
</dbReference>
<protein>
    <submittedName>
        <fullName evidence="3">MarR family transcriptional regulator</fullName>
    </submittedName>
</protein>
<name>A0A4D4KAK5_9ACTN</name>
<evidence type="ECO:0000313" key="4">
    <source>
        <dbReference type="Proteomes" id="UP000299290"/>
    </source>
</evidence>
<reference evidence="3 4" key="1">
    <citation type="journal article" date="2020" name="Int. J. Syst. Evol. Microbiol.">
        <title>Reclassification of Streptomyces castelarensis and Streptomyces sporoclivatus as later heterotypic synonyms of Streptomyces antimycoticus.</title>
        <authorList>
            <person name="Komaki H."/>
            <person name="Tamura T."/>
        </authorList>
    </citation>
    <scope>NUCLEOTIDE SEQUENCE [LARGE SCALE GENOMIC DNA]</scope>
    <source>
        <strain evidence="3 4">NBRC 12839</strain>
    </source>
</reference>
<sequence>MATQRHYEELARQLSAIGTVKRGLGRVLPTDCPSGAAIVLMLLDRYGEMRMSKLAELLDIDMSVTSRHVAHVADRGWVDRKADPLDRRSRLLSINASGRTLLGQVSERYTDALAHCLSDWSDEDVDHLNELLDRLRTSFGDTRSRAVPQQAESSITRTPSQR</sequence>
<dbReference type="Proteomes" id="UP000299290">
    <property type="component" value="Unassembled WGS sequence"/>
</dbReference>
<evidence type="ECO:0000259" key="2">
    <source>
        <dbReference type="PROSITE" id="PS50995"/>
    </source>
</evidence>
<comment type="caution">
    <text evidence="3">The sequence shown here is derived from an EMBL/GenBank/DDBJ whole genome shotgun (WGS) entry which is preliminary data.</text>
</comment>
<dbReference type="EMBL" id="BJHV01000001">
    <property type="protein sequence ID" value="GDY43900.1"/>
    <property type="molecule type" value="Genomic_DNA"/>
</dbReference>
<organism evidence="3 4">
    <name type="scientific">Streptomyces antimycoticus</name>
    <dbReference type="NCBI Taxonomy" id="68175"/>
    <lineage>
        <taxon>Bacteria</taxon>
        <taxon>Bacillati</taxon>
        <taxon>Actinomycetota</taxon>
        <taxon>Actinomycetes</taxon>
        <taxon>Kitasatosporales</taxon>
        <taxon>Streptomycetaceae</taxon>
        <taxon>Streptomyces</taxon>
        <taxon>Streptomyces violaceusniger group</taxon>
    </lineage>
</organism>
<dbReference type="InterPro" id="IPR036390">
    <property type="entry name" value="WH_DNA-bd_sf"/>
</dbReference>